<sequence length="104" mass="12064">MDPGSDISMALEIILERQREINRQMTESLRADHAALQHKVRERSMLMIKKQDMMAKQAEKESLVHDFMVFLEAIENGDLQIARNFDEKAMMNSILTMMNYDASS</sequence>
<gene>
    <name evidence="1" type="ORF">V6N12_016053</name>
</gene>
<evidence type="ECO:0000313" key="2">
    <source>
        <dbReference type="Proteomes" id="UP001472677"/>
    </source>
</evidence>
<evidence type="ECO:0000313" key="1">
    <source>
        <dbReference type="EMBL" id="KAK8494683.1"/>
    </source>
</evidence>
<proteinExistence type="predicted"/>
<dbReference type="EMBL" id="JBBPBM010000508">
    <property type="protein sequence ID" value="KAK8494683.1"/>
    <property type="molecule type" value="Genomic_DNA"/>
</dbReference>
<reference evidence="1 2" key="1">
    <citation type="journal article" date="2024" name="G3 (Bethesda)">
        <title>Genome assembly of Hibiscus sabdariffa L. provides insights into metabolisms of medicinal natural products.</title>
        <authorList>
            <person name="Kim T."/>
        </authorList>
    </citation>
    <scope>NUCLEOTIDE SEQUENCE [LARGE SCALE GENOMIC DNA]</scope>
    <source>
        <strain evidence="1">TK-2024</strain>
        <tissue evidence="1">Old leaves</tissue>
    </source>
</reference>
<protein>
    <submittedName>
        <fullName evidence="1">Uncharacterized protein</fullName>
    </submittedName>
</protein>
<organism evidence="1 2">
    <name type="scientific">Hibiscus sabdariffa</name>
    <name type="common">roselle</name>
    <dbReference type="NCBI Taxonomy" id="183260"/>
    <lineage>
        <taxon>Eukaryota</taxon>
        <taxon>Viridiplantae</taxon>
        <taxon>Streptophyta</taxon>
        <taxon>Embryophyta</taxon>
        <taxon>Tracheophyta</taxon>
        <taxon>Spermatophyta</taxon>
        <taxon>Magnoliopsida</taxon>
        <taxon>eudicotyledons</taxon>
        <taxon>Gunneridae</taxon>
        <taxon>Pentapetalae</taxon>
        <taxon>rosids</taxon>
        <taxon>malvids</taxon>
        <taxon>Malvales</taxon>
        <taxon>Malvaceae</taxon>
        <taxon>Malvoideae</taxon>
        <taxon>Hibiscus</taxon>
    </lineage>
</organism>
<comment type="caution">
    <text evidence="1">The sequence shown here is derived from an EMBL/GenBank/DDBJ whole genome shotgun (WGS) entry which is preliminary data.</text>
</comment>
<dbReference type="Proteomes" id="UP001472677">
    <property type="component" value="Unassembled WGS sequence"/>
</dbReference>
<name>A0ABR2ALW7_9ROSI</name>
<accession>A0ABR2ALW7</accession>
<keyword evidence="2" id="KW-1185">Reference proteome</keyword>